<dbReference type="Proteomes" id="UP000283387">
    <property type="component" value="Unassembled WGS sequence"/>
</dbReference>
<sequence length="236" mass="27782">MNVQEETYRLLAEKLVTAIDSKRYVDWAVSLLVAGLESESLIILAGLDNYPTEEREKYFWQSVNELNLDFKKSDFELIEDYSIYTAQKVLSGELNELKALKILNEVWIASDYNPKYRQFGDLLEDVDYLEYEGTTIFNSGLNKNNIEKFVKTEFELFLKAEELKLDNEIREKSICDKCDLIVKPKLKTKHKFISSKSYQIWVCGNCGSEKIEHFSSQNGKRRIIERKLWFKKLTRR</sequence>
<dbReference type="EMBL" id="RAPN01000001">
    <property type="protein sequence ID" value="RKD91655.1"/>
    <property type="molecule type" value="Genomic_DNA"/>
</dbReference>
<dbReference type="OrthoDB" id="706425at2"/>
<keyword evidence="2" id="KW-1185">Reference proteome</keyword>
<evidence type="ECO:0000313" key="1">
    <source>
        <dbReference type="EMBL" id="RKD91655.1"/>
    </source>
</evidence>
<proteinExistence type="predicted"/>
<evidence type="ECO:0000313" key="2">
    <source>
        <dbReference type="Proteomes" id="UP000283387"/>
    </source>
</evidence>
<accession>A0A419W883</accession>
<protein>
    <submittedName>
        <fullName evidence="1">Uncharacterized protein</fullName>
    </submittedName>
</protein>
<organism evidence="1 2">
    <name type="scientific">Mangrovibacterium diazotrophicum</name>
    <dbReference type="NCBI Taxonomy" id="1261403"/>
    <lineage>
        <taxon>Bacteria</taxon>
        <taxon>Pseudomonadati</taxon>
        <taxon>Bacteroidota</taxon>
        <taxon>Bacteroidia</taxon>
        <taxon>Marinilabiliales</taxon>
        <taxon>Prolixibacteraceae</taxon>
        <taxon>Mangrovibacterium</taxon>
    </lineage>
</organism>
<dbReference type="AlphaFoldDB" id="A0A419W883"/>
<gene>
    <name evidence="1" type="ORF">BC643_2017</name>
</gene>
<comment type="caution">
    <text evidence="1">The sequence shown here is derived from an EMBL/GenBank/DDBJ whole genome shotgun (WGS) entry which is preliminary data.</text>
</comment>
<name>A0A419W883_9BACT</name>
<dbReference type="RefSeq" id="WP_120272934.1">
    <property type="nucleotide sequence ID" value="NZ_RAPN01000001.1"/>
</dbReference>
<reference evidence="1 2" key="1">
    <citation type="submission" date="2018-09" db="EMBL/GenBank/DDBJ databases">
        <title>Genomic Encyclopedia of Archaeal and Bacterial Type Strains, Phase II (KMG-II): from individual species to whole genera.</title>
        <authorList>
            <person name="Goeker M."/>
        </authorList>
    </citation>
    <scope>NUCLEOTIDE SEQUENCE [LARGE SCALE GENOMIC DNA]</scope>
    <source>
        <strain evidence="1 2">DSM 27148</strain>
    </source>
</reference>